<evidence type="ECO:0000313" key="1">
    <source>
        <dbReference type="EMBL" id="KKL90561.1"/>
    </source>
</evidence>
<protein>
    <submittedName>
        <fullName evidence="1">Uncharacterized protein</fullName>
    </submittedName>
</protein>
<sequence>MPLIRSVESTRDRLGFSVDDDRDAAFESHLETAVETISDRIRSEIDRVDVVDTFFVRFSLRSPIGTGGRQRPATSRNTGIAVAGSSTTTLLLSRGFVVDIGAGMTIHAAGTEDSLDDSAIRSDLKSVSSIDHTMIEAERGVVKVQDFGLDGVYVRVSYRAGFLDDGASPAVYTATPSWLVRANDLETRILVNSDAVFGRDKVEKDEQDRLEMRLNSILYKHARYIPTAEKPIHSVATASSV</sequence>
<name>A0A0F9GJ51_9ZZZZ</name>
<dbReference type="AlphaFoldDB" id="A0A0F9GJ51"/>
<reference evidence="1" key="1">
    <citation type="journal article" date="2015" name="Nature">
        <title>Complex archaea that bridge the gap between prokaryotes and eukaryotes.</title>
        <authorList>
            <person name="Spang A."/>
            <person name="Saw J.H."/>
            <person name="Jorgensen S.L."/>
            <person name="Zaremba-Niedzwiedzka K."/>
            <person name="Martijn J."/>
            <person name="Lind A.E."/>
            <person name="van Eijk R."/>
            <person name="Schleper C."/>
            <person name="Guy L."/>
            <person name="Ettema T.J."/>
        </authorList>
    </citation>
    <scope>NUCLEOTIDE SEQUENCE</scope>
</reference>
<gene>
    <name evidence="1" type="ORF">LCGC14_1903460</name>
</gene>
<dbReference type="EMBL" id="LAZR01019976">
    <property type="protein sequence ID" value="KKL90561.1"/>
    <property type="molecule type" value="Genomic_DNA"/>
</dbReference>
<organism evidence="1">
    <name type="scientific">marine sediment metagenome</name>
    <dbReference type="NCBI Taxonomy" id="412755"/>
    <lineage>
        <taxon>unclassified sequences</taxon>
        <taxon>metagenomes</taxon>
        <taxon>ecological metagenomes</taxon>
    </lineage>
</organism>
<comment type="caution">
    <text evidence="1">The sequence shown here is derived from an EMBL/GenBank/DDBJ whole genome shotgun (WGS) entry which is preliminary data.</text>
</comment>
<proteinExistence type="predicted"/>
<accession>A0A0F9GJ51</accession>